<feature type="chain" id="PRO_5038864899" evidence="3">
    <location>
        <begin position="23"/>
        <end position="388"/>
    </location>
</feature>
<dbReference type="EMBL" id="JACHMJ010000001">
    <property type="protein sequence ID" value="MBB5842177.1"/>
    <property type="molecule type" value="Genomic_DNA"/>
</dbReference>
<evidence type="ECO:0000259" key="4">
    <source>
        <dbReference type="Pfam" id="PF13458"/>
    </source>
</evidence>
<dbReference type="Proteomes" id="UP000536685">
    <property type="component" value="Unassembled WGS sequence"/>
</dbReference>
<dbReference type="InterPro" id="IPR051010">
    <property type="entry name" value="BCAA_transport"/>
</dbReference>
<sequence length="388" mass="39626">MAFTTRKTVAFFAAATALVALAGCSSAPAASGDDDGPKADITIGVALPTTGGSAVLGLPMSQGLEMAVAAINADGGIDGANIVLVQEDSGADDASALNAFNRITSENPAAVIGFPVSTQGFAVMTQVDRTGIPVIMGGTNSKLAAGSDYAFSMTASDAITTTAAVEFAAETLGVEKIALLRESGELGTGASEIVNETAEDLGIEVVDEEIFQSGDVDLATQANNLRGSDADMLFVYGQQADYIVVANALATAGVKLPTFIAGLQGGTYAQLNYDGFDTIYNRNQCVPSAAVDNDLAAWSADYEAEYGEAPTEYAAIAYDGMNLLADALTTAGTDPEALKTALQELPSSEGICGVHEGTEEGNLSFGVTLGHYEDGAYVTDESLSVDPK</sequence>
<dbReference type="InterPro" id="IPR028081">
    <property type="entry name" value="Leu-bd"/>
</dbReference>
<dbReference type="Pfam" id="PF13458">
    <property type="entry name" value="Peripla_BP_6"/>
    <property type="match status" value="1"/>
</dbReference>
<feature type="signal peptide" evidence="3">
    <location>
        <begin position="1"/>
        <end position="22"/>
    </location>
</feature>
<dbReference type="PANTHER" id="PTHR30483">
    <property type="entry name" value="LEUCINE-SPECIFIC-BINDING PROTEIN"/>
    <property type="match status" value="1"/>
</dbReference>
<evidence type="ECO:0000313" key="5">
    <source>
        <dbReference type="EMBL" id="MBB5842177.1"/>
    </source>
</evidence>
<feature type="domain" description="Leucine-binding protein" evidence="4">
    <location>
        <begin position="41"/>
        <end position="355"/>
    </location>
</feature>
<evidence type="ECO:0000256" key="1">
    <source>
        <dbReference type="ARBA" id="ARBA00010062"/>
    </source>
</evidence>
<dbReference type="PROSITE" id="PS51257">
    <property type="entry name" value="PROKAR_LIPOPROTEIN"/>
    <property type="match status" value="1"/>
</dbReference>
<evidence type="ECO:0000313" key="6">
    <source>
        <dbReference type="Proteomes" id="UP000536685"/>
    </source>
</evidence>
<dbReference type="SUPFAM" id="SSF53822">
    <property type="entry name" value="Periplasmic binding protein-like I"/>
    <property type="match status" value="1"/>
</dbReference>
<keyword evidence="2 3" id="KW-0732">Signal</keyword>
<evidence type="ECO:0000256" key="3">
    <source>
        <dbReference type="SAM" id="SignalP"/>
    </source>
</evidence>
<proteinExistence type="inferred from homology"/>
<dbReference type="AlphaFoldDB" id="A0A841AG11"/>
<dbReference type="RefSeq" id="WP_184233345.1">
    <property type="nucleotide sequence ID" value="NZ_JACHMJ010000001.1"/>
</dbReference>
<comment type="caution">
    <text evidence="5">The sequence shown here is derived from an EMBL/GenBank/DDBJ whole genome shotgun (WGS) entry which is preliminary data.</text>
</comment>
<accession>A0A841AG11</accession>
<dbReference type="Gene3D" id="3.40.50.2300">
    <property type="match status" value="2"/>
</dbReference>
<protein>
    <submittedName>
        <fullName evidence="5">Branched-chain amino acid transport system substrate-binding protein</fullName>
    </submittedName>
</protein>
<comment type="similarity">
    <text evidence="1">Belongs to the leucine-binding protein family.</text>
</comment>
<evidence type="ECO:0000256" key="2">
    <source>
        <dbReference type="ARBA" id="ARBA00022729"/>
    </source>
</evidence>
<dbReference type="PANTHER" id="PTHR30483:SF6">
    <property type="entry name" value="PERIPLASMIC BINDING PROTEIN OF ABC TRANSPORTER FOR NATURAL AMINO ACIDS"/>
    <property type="match status" value="1"/>
</dbReference>
<name>A0A841AG11_9MICO</name>
<gene>
    <name evidence="5" type="ORF">HD599_000500</name>
</gene>
<keyword evidence="6" id="KW-1185">Reference proteome</keyword>
<organism evidence="5 6">
    <name type="scientific">Conyzicola lurida</name>
    <dbReference type="NCBI Taxonomy" id="1172621"/>
    <lineage>
        <taxon>Bacteria</taxon>
        <taxon>Bacillati</taxon>
        <taxon>Actinomycetota</taxon>
        <taxon>Actinomycetes</taxon>
        <taxon>Micrococcales</taxon>
        <taxon>Microbacteriaceae</taxon>
        <taxon>Conyzicola</taxon>
    </lineage>
</organism>
<dbReference type="InterPro" id="IPR028082">
    <property type="entry name" value="Peripla_BP_I"/>
</dbReference>
<reference evidence="5 6" key="1">
    <citation type="submission" date="2020-08" db="EMBL/GenBank/DDBJ databases">
        <title>Sequencing the genomes of 1000 actinobacteria strains.</title>
        <authorList>
            <person name="Klenk H.-P."/>
        </authorList>
    </citation>
    <scope>NUCLEOTIDE SEQUENCE [LARGE SCALE GENOMIC DNA]</scope>
    <source>
        <strain evidence="5 6">DSM 105784</strain>
    </source>
</reference>